<keyword evidence="6" id="KW-1185">Reference proteome</keyword>
<dbReference type="PROSITE" id="PS50893">
    <property type="entry name" value="ABC_TRANSPORTER_2"/>
    <property type="match status" value="1"/>
</dbReference>
<dbReference type="InterPro" id="IPR027417">
    <property type="entry name" value="P-loop_NTPase"/>
</dbReference>
<proteinExistence type="predicted"/>
<dbReference type="Pfam" id="PF13732">
    <property type="entry name" value="DrrA1-3_C"/>
    <property type="match status" value="1"/>
</dbReference>
<dbReference type="Gene3D" id="3.40.50.300">
    <property type="entry name" value="P-loop containing nucleotide triphosphate hydrolases"/>
    <property type="match status" value="1"/>
</dbReference>
<dbReference type="InterPro" id="IPR051782">
    <property type="entry name" value="ABC_Transporter_VariousFunc"/>
</dbReference>
<sequence>MGILEVNQLFKHFGNYEVLSGLDMDVPEHSIFGFVGQNGAGKTTTMKIVLGLLKPDSGSVTVCGEKVAYGETKTNRNIGFLPDVPEFYGYMCPMEYLKLCSEITGLTKAKSKLRSEELLSLVGLKDEKKKISGFSRGMKQRLGIAQALLNEPKLLICDEPTSALDPIGRKELLDILLAVKGKTTVVFSTHILSDVERVCDRIAVLHKGRLTLHGTLSEIKERHRHNGFVLEFGSVEEAFLFENAEELRQPAISLSRNRNSVTALVADHNVGGHFLLSVLSQKQIVPLKFAAMEPTLESLFMEAVQ</sequence>
<dbReference type="CDD" id="cd03230">
    <property type="entry name" value="ABC_DR_subfamily_A"/>
    <property type="match status" value="1"/>
</dbReference>
<dbReference type="EMBL" id="UHJJ01000002">
    <property type="protein sequence ID" value="SUQ12891.1"/>
    <property type="molecule type" value="Genomic_DNA"/>
</dbReference>
<dbReference type="OrthoDB" id="9804819at2"/>
<accession>A0A316A0X3</accession>
<feature type="domain" description="ABC transporter" evidence="4">
    <location>
        <begin position="4"/>
        <end position="232"/>
    </location>
</feature>
<dbReference type="RefSeq" id="WP_109708917.1">
    <property type="nucleotide sequence ID" value="NZ_QGDS01000002.1"/>
</dbReference>
<dbReference type="SMART" id="SM00382">
    <property type="entry name" value="AAA"/>
    <property type="match status" value="1"/>
</dbReference>
<dbReference type="InterPro" id="IPR003439">
    <property type="entry name" value="ABC_transporter-like_ATP-bd"/>
</dbReference>
<evidence type="ECO:0000256" key="3">
    <source>
        <dbReference type="ARBA" id="ARBA00022840"/>
    </source>
</evidence>
<dbReference type="InterPro" id="IPR025302">
    <property type="entry name" value="DrrA1/2-like_C"/>
</dbReference>
<dbReference type="PANTHER" id="PTHR42939">
    <property type="entry name" value="ABC TRANSPORTER ATP-BINDING PROTEIN ALBC-RELATED"/>
    <property type="match status" value="1"/>
</dbReference>
<evidence type="ECO:0000259" key="4">
    <source>
        <dbReference type="PROSITE" id="PS50893"/>
    </source>
</evidence>
<dbReference type="GO" id="GO:0016887">
    <property type="term" value="F:ATP hydrolysis activity"/>
    <property type="evidence" value="ECO:0007669"/>
    <property type="project" value="InterPro"/>
</dbReference>
<dbReference type="Proteomes" id="UP000254051">
    <property type="component" value="Unassembled WGS sequence"/>
</dbReference>
<organism evidence="5 6">
    <name type="scientific">Faecalicatena contorta</name>
    <dbReference type="NCBI Taxonomy" id="39482"/>
    <lineage>
        <taxon>Bacteria</taxon>
        <taxon>Bacillati</taxon>
        <taxon>Bacillota</taxon>
        <taxon>Clostridia</taxon>
        <taxon>Lachnospirales</taxon>
        <taxon>Lachnospiraceae</taxon>
        <taxon>Faecalicatena</taxon>
    </lineage>
</organism>
<evidence type="ECO:0000313" key="6">
    <source>
        <dbReference type="Proteomes" id="UP000254051"/>
    </source>
</evidence>
<keyword evidence="1" id="KW-0813">Transport</keyword>
<dbReference type="PANTHER" id="PTHR42939:SF1">
    <property type="entry name" value="ABC TRANSPORTER ATP-BINDING PROTEIN ALBC-RELATED"/>
    <property type="match status" value="1"/>
</dbReference>
<dbReference type="GO" id="GO:0005524">
    <property type="term" value="F:ATP binding"/>
    <property type="evidence" value="ECO:0007669"/>
    <property type="project" value="UniProtKB-KW"/>
</dbReference>
<dbReference type="AlphaFoldDB" id="A0A316A0X3"/>
<protein>
    <submittedName>
        <fullName evidence="5">ABC-2 type transport system ATP-binding protein</fullName>
    </submittedName>
</protein>
<evidence type="ECO:0000313" key="5">
    <source>
        <dbReference type="EMBL" id="SUQ12891.1"/>
    </source>
</evidence>
<evidence type="ECO:0000256" key="1">
    <source>
        <dbReference type="ARBA" id="ARBA00022448"/>
    </source>
</evidence>
<name>A0A316A0X3_9FIRM</name>
<evidence type="ECO:0000256" key="2">
    <source>
        <dbReference type="ARBA" id="ARBA00022741"/>
    </source>
</evidence>
<keyword evidence="3 5" id="KW-0067">ATP-binding</keyword>
<dbReference type="Pfam" id="PF00005">
    <property type="entry name" value="ABC_tran"/>
    <property type="match status" value="1"/>
</dbReference>
<keyword evidence="2" id="KW-0547">Nucleotide-binding</keyword>
<dbReference type="InterPro" id="IPR003593">
    <property type="entry name" value="AAA+_ATPase"/>
</dbReference>
<gene>
    <name evidence="5" type="ORF">SAMN05216529_102106</name>
</gene>
<dbReference type="SUPFAM" id="SSF52540">
    <property type="entry name" value="P-loop containing nucleoside triphosphate hydrolases"/>
    <property type="match status" value="1"/>
</dbReference>
<reference evidence="6" key="1">
    <citation type="submission" date="2017-07" db="EMBL/GenBank/DDBJ databases">
        <authorList>
            <person name="Varghese N."/>
            <person name="Submissions S."/>
        </authorList>
    </citation>
    <scope>NUCLEOTIDE SEQUENCE [LARGE SCALE GENOMIC DNA]</scope>
    <source>
        <strain evidence="6">NLAE-zl-C134</strain>
    </source>
</reference>